<dbReference type="Gene3D" id="1.20.144.10">
    <property type="entry name" value="Phosphatidic acid phosphatase type 2/haloperoxidase"/>
    <property type="match status" value="1"/>
</dbReference>
<comment type="caution">
    <text evidence="3">The sequence shown here is derived from an EMBL/GenBank/DDBJ whole genome shotgun (WGS) entry which is preliminary data.</text>
</comment>
<dbReference type="OrthoDB" id="302705at2759"/>
<dbReference type="InterPro" id="IPR036938">
    <property type="entry name" value="PAP2/HPO_sf"/>
</dbReference>
<evidence type="ECO:0000313" key="3">
    <source>
        <dbReference type="EMBL" id="KAI5070618.1"/>
    </source>
</evidence>
<gene>
    <name evidence="3" type="ORF">GOP47_0014961</name>
</gene>
<proteinExistence type="predicted"/>
<dbReference type="SUPFAM" id="SSF48317">
    <property type="entry name" value="Acid phosphatase/Vanadium-dependent haloperoxidase"/>
    <property type="match status" value="1"/>
</dbReference>
<feature type="domain" description="Phosphatidic acid phosphatase type 2/haloperoxidase" evidence="2">
    <location>
        <begin position="140"/>
        <end position="255"/>
    </location>
</feature>
<dbReference type="EMBL" id="JABFUD020000014">
    <property type="protein sequence ID" value="KAI5070618.1"/>
    <property type="molecule type" value="Genomic_DNA"/>
</dbReference>
<dbReference type="SMART" id="SM00014">
    <property type="entry name" value="acidPPc"/>
    <property type="match status" value="1"/>
</dbReference>
<sequence length="276" mass="30388">MGSRGAALLTRAPLSLAKSEERSRLGASILSCRLLFSASSSTSRRSCALLWPPSPQPHMPDAHHLRLPLQAASASASTSAAAAPAGAAHIDPPSSRTLSLDSFHRLINSSGQILLSTLWLTAIWLQARTQSSCNMELWGLLGACINHLFSKWLKQVVKQPRPARFKNVCHHKQGDNKNLGMPSSHAQSIAFLGAYFFFTGFASMLPWSTNVYCKSGLLALLLTYMAWLRVREGYHTILQVVVGGLIGVAFATLWFTFHNVTPFLWRTYYNKHLISI</sequence>
<dbReference type="GO" id="GO:0042392">
    <property type="term" value="F:sphingosine-1-phosphate phosphatase activity"/>
    <property type="evidence" value="ECO:0007669"/>
    <property type="project" value="TreeGrafter"/>
</dbReference>
<accession>A0A9D4UMG6</accession>
<dbReference type="PANTHER" id="PTHR14969">
    <property type="entry name" value="SPHINGOSINE-1-PHOSPHATE PHOSPHOHYDROLASE"/>
    <property type="match status" value="1"/>
</dbReference>
<dbReference type="Proteomes" id="UP000886520">
    <property type="component" value="Chromosome 14"/>
</dbReference>
<protein>
    <recommendedName>
        <fullName evidence="2">Phosphatidic acid phosphatase type 2/haloperoxidase domain-containing protein</fullName>
    </recommendedName>
</protein>
<evidence type="ECO:0000256" key="1">
    <source>
        <dbReference type="SAM" id="Phobius"/>
    </source>
</evidence>
<feature type="transmembrane region" description="Helical" evidence="1">
    <location>
        <begin position="237"/>
        <end position="257"/>
    </location>
</feature>
<organism evidence="3 4">
    <name type="scientific">Adiantum capillus-veneris</name>
    <name type="common">Maidenhair fern</name>
    <dbReference type="NCBI Taxonomy" id="13818"/>
    <lineage>
        <taxon>Eukaryota</taxon>
        <taxon>Viridiplantae</taxon>
        <taxon>Streptophyta</taxon>
        <taxon>Embryophyta</taxon>
        <taxon>Tracheophyta</taxon>
        <taxon>Polypodiopsida</taxon>
        <taxon>Polypodiidae</taxon>
        <taxon>Polypodiales</taxon>
        <taxon>Pteridineae</taxon>
        <taxon>Pteridaceae</taxon>
        <taxon>Vittarioideae</taxon>
        <taxon>Adiantum</taxon>
    </lineage>
</organism>
<keyword evidence="4" id="KW-1185">Reference proteome</keyword>
<dbReference type="PANTHER" id="PTHR14969:SF13">
    <property type="entry name" value="AT30094P"/>
    <property type="match status" value="1"/>
</dbReference>
<keyword evidence="1" id="KW-0812">Transmembrane</keyword>
<reference evidence="3" key="1">
    <citation type="submission" date="2021-01" db="EMBL/GenBank/DDBJ databases">
        <title>Adiantum capillus-veneris genome.</title>
        <authorList>
            <person name="Fang Y."/>
            <person name="Liao Q."/>
        </authorList>
    </citation>
    <scope>NUCLEOTIDE SEQUENCE</scope>
    <source>
        <strain evidence="3">H3</strain>
        <tissue evidence="3">Leaf</tissue>
    </source>
</reference>
<name>A0A9D4UMG6_ADICA</name>
<keyword evidence="1" id="KW-0472">Membrane</keyword>
<evidence type="ECO:0000313" key="4">
    <source>
        <dbReference type="Proteomes" id="UP000886520"/>
    </source>
</evidence>
<evidence type="ECO:0000259" key="2">
    <source>
        <dbReference type="SMART" id="SM00014"/>
    </source>
</evidence>
<dbReference type="InterPro" id="IPR000326">
    <property type="entry name" value="PAP2/HPO"/>
</dbReference>
<feature type="transmembrane region" description="Helical" evidence="1">
    <location>
        <begin position="211"/>
        <end position="230"/>
    </location>
</feature>
<keyword evidence="1" id="KW-1133">Transmembrane helix</keyword>
<dbReference type="AlphaFoldDB" id="A0A9D4UMG6"/>
<dbReference type="Pfam" id="PF01569">
    <property type="entry name" value="PAP2"/>
    <property type="match status" value="1"/>
</dbReference>